<keyword evidence="2" id="KW-1185">Reference proteome</keyword>
<accession>A0AAD4R2V0</accession>
<dbReference type="EMBL" id="JAKKPZ010000019">
    <property type="protein sequence ID" value="KAI1712168.1"/>
    <property type="molecule type" value="Genomic_DNA"/>
</dbReference>
<name>A0AAD4R2V0_9BILA</name>
<evidence type="ECO:0000313" key="1">
    <source>
        <dbReference type="EMBL" id="KAI1712168.1"/>
    </source>
</evidence>
<dbReference type="Proteomes" id="UP001201812">
    <property type="component" value="Unassembled WGS sequence"/>
</dbReference>
<sequence>MALPLYKDKFVQLSENNIALSMYYFPTGTCKIIPLQKLRAVYYKKQQCMKDLIRTKDWGMSFSNVWWACDLRRHIHGPSNEKYNVVLDTGSAIKKGFSVENIETFIETLRPLTYAIFRDDIPQTLFRKLCKAESQTTLSPTEVATNDQDVGHRNS</sequence>
<dbReference type="PANTHER" id="PTHR35373:SF3">
    <property type="entry name" value="ACTIVATOR OF HSP90 ATPASE HOMOLOG 1-LIKE PROTEIN"/>
    <property type="match status" value="1"/>
</dbReference>
<comment type="caution">
    <text evidence="1">The sequence shown here is derived from an EMBL/GenBank/DDBJ whole genome shotgun (WGS) entry which is preliminary data.</text>
</comment>
<organism evidence="1 2">
    <name type="scientific">Ditylenchus destructor</name>
    <dbReference type="NCBI Taxonomy" id="166010"/>
    <lineage>
        <taxon>Eukaryota</taxon>
        <taxon>Metazoa</taxon>
        <taxon>Ecdysozoa</taxon>
        <taxon>Nematoda</taxon>
        <taxon>Chromadorea</taxon>
        <taxon>Rhabditida</taxon>
        <taxon>Tylenchina</taxon>
        <taxon>Tylenchomorpha</taxon>
        <taxon>Sphaerularioidea</taxon>
        <taxon>Anguinidae</taxon>
        <taxon>Anguininae</taxon>
        <taxon>Ditylenchus</taxon>
    </lineage>
</organism>
<protein>
    <submittedName>
        <fullName evidence="1">Uncharacterized protein</fullName>
    </submittedName>
</protein>
<proteinExistence type="predicted"/>
<dbReference type="AlphaFoldDB" id="A0AAD4R2V0"/>
<dbReference type="PANTHER" id="PTHR35373">
    <property type="entry name" value="PROTEIN CBG16894"/>
    <property type="match status" value="1"/>
</dbReference>
<gene>
    <name evidence="1" type="ORF">DdX_09711</name>
</gene>
<reference evidence="1" key="1">
    <citation type="submission" date="2022-01" db="EMBL/GenBank/DDBJ databases">
        <title>Genome Sequence Resource for Two Populations of Ditylenchus destructor, the Migratory Endoparasitic Phytonematode.</title>
        <authorList>
            <person name="Zhang H."/>
            <person name="Lin R."/>
            <person name="Xie B."/>
        </authorList>
    </citation>
    <scope>NUCLEOTIDE SEQUENCE</scope>
    <source>
        <strain evidence="1">BazhouSP</strain>
    </source>
</reference>
<evidence type="ECO:0000313" key="2">
    <source>
        <dbReference type="Proteomes" id="UP001201812"/>
    </source>
</evidence>